<evidence type="ECO:0000313" key="2">
    <source>
        <dbReference type="Proteomes" id="UP001642484"/>
    </source>
</evidence>
<keyword evidence="2" id="KW-1185">Reference proteome</keyword>
<sequence>MALGCLSLQDACPDGYYKNGTGKLGRRCLTCPAGISKCISPTVATECRDAKYLTTHGACVDACPDGTYPTGHSSIGRTCQASSCCNKLACVGPLQSLPP</sequence>
<proteinExistence type="predicted"/>
<comment type="caution">
    <text evidence="1">The sequence shown here is derived from an EMBL/GenBank/DDBJ whole genome shotgun (WGS) entry which is preliminary data.</text>
</comment>
<evidence type="ECO:0000313" key="1">
    <source>
        <dbReference type="EMBL" id="CAK9067389.1"/>
    </source>
</evidence>
<dbReference type="SUPFAM" id="SSF57184">
    <property type="entry name" value="Growth factor receptor domain"/>
    <property type="match status" value="1"/>
</dbReference>
<accession>A0ABP0NY11</accession>
<dbReference type="Proteomes" id="UP001642484">
    <property type="component" value="Unassembled WGS sequence"/>
</dbReference>
<dbReference type="EMBL" id="CAXAMN010022206">
    <property type="protein sequence ID" value="CAK9067389.1"/>
    <property type="molecule type" value="Genomic_DNA"/>
</dbReference>
<reference evidence="1 2" key="1">
    <citation type="submission" date="2024-02" db="EMBL/GenBank/DDBJ databases">
        <authorList>
            <person name="Chen Y."/>
            <person name="Shah S."/>
            <person name="Dougan E. K."/>
            <person name="Thang M."/>
            <person name="Chan C."/>
        </authorList>
    </citation>
    <scope>NUCLEOTIDE SEQUENCE [LARGE SCALE GENOMIC DNA]</scope>
</reference>
<organism evidence="1 2">
    <name type="scientific">Durusdinium trenchii</name>
    <dbReference type="NCBI Taxonomy" id="1381693"/>
    <lineage>
        <taxon>Eukaryota</taxon>
        <taxon>Sar</taxon>
        <taxon>Alveolata</taxon>
        <taxon>Dinophyceae</taxon>
        <taxon>Suessiales</taxon>
        <taxon>Symbiodiniaceae</taxon>
        <taxon>Durusdinium</taxon>
    </lineage>
</organism>
<gene>
    <name evidence="1" type="ORF">CCMP2556_LOCUS33113</name>
</gene>
<dbReference type="InterPro" id="IPR009030">
    <property type="entry name" value="Growth_fac_rcpt_cys_sf"/>
</dbReference>
<protein>
    <submittedName>
        <fullName evidence="1">Uncharacterized protein</fullName>
    </submittedName>
</protein>
<dbReference type="Gene3D" id="2.10.220.10">
    <property type="entry name" value="Hormone Receptor, Insulin-like Growth Factor Receptor 1, Chain A, domain 2"/>
    <property type="match status" value="1"/>
</dbReference>
<name>A0ABP0NY11_9DINO</name>